<evidence type="ECO:0000256" key="1">
    <source>
        <dbReference type="ARBA" id="ARBA00023015"/>
    </source>
</evidence>
<feature type="DNA-binding region" description="H-T-H motif" evidence="4">
    <location>
        <begin position="37"/>
        <end position="56"/>
    </location>
</feature>
<evidence type="ECO:0000256" key="3">
    <source>
        <dbReference type="ARBA" id="ARBA00023163"/>
    </source>
</evidence>
<dbReference type="PANTHER" id="PTHR47506">
    <property type="entry name" value="TRANSCRIPTIONAL REGULATORY PROTEIN"/>
    <property type="match status" value="1"/>
</dbReference>
<dbReference type="Pfam" id="PF00440">
    <property type="entry name" value="TetR_N"/>
    <property type="match status" value="1"/>
</dbReference>
<protein>
    <submittedName>
        <fullName evidence="6">TetR/AcrR family transcriptional regulator</fullName>
    </submittedName>
</protein>
<dbReference type="InterPro" id="IPR054156">
    <property type="entry name" value="YxaF_TetR_C"/>
</dbReference>
<keyword evidence="1" id="KW-0805">Transcription regulation</keyword>
<keyword evidence="3" id="KW-0804">Transcription</keyword>
<proteinExistence type="predicted"/>
<name>A0ABP9I4Y6_9ACTN</name>
<reference evidence="7" key="1">
    <citation type="journal article" date="2019" name="Int. J. Syst. Evol. Microbiol.">
        <title>The Global Catalogue of Microorganisms (GCM) 10K type strain sequencing project: providing services to taxonomists for standard genome sequencing and annotation.</title>
        <authorList>
            <consortium name="The Broad Institute Genomics Platform"/>
            <consortium name="The Broad Institute Genome Sequencing Center for Infectious Disease"/>
            <person name="Wu L."/>
            <person name="Ma J."/>
        </authorList>
    </citation>
    <scope>NUCLEOTIDE SEQUENCE [LARGE SCALE GENOMIC DNA]</scope>
    <source>
        <strain evidence="7">JCM 18126</strain>
    </source>
</reference>
<feature type="domain" description="HTH tetR-type" evidence="5">
    <location>
        <begin position="14"/>
        <end position="74"/>
    </location>
</feature>
<evidence type="ECO:0000313" key="7">
    <source>
        <dbReference type="Proteomes" id="UP001501195"/>
    </source>
</evidence>
<dbReference type="SUPFAM" id="SSF48498">
    <property type="entry name" value="Tetracyclin repressor-like, C-terminal domain"/>
    <property type="match status" value="1"/>
</dbReference>
<dbReference type="Gene3D" id="1.10.357.10">
    <property type="entry name" value="Tetracycline Repressor, domain 2"/>
    <property type="match status" value="1"/>
</dbReference>
<dbReference type="InterPro" id="IPR036271">
    <property type="entry name" value="Tet_transcr_reg_TetR-rel_C_sf"/>
</dbReference>
<evidence type="ECO:0000259" key="5">
    <source>
        <dbReference type="PROSITE" id="PS50977"/>
    </source>
</evidence>
<comment type="caution">
    <text evidence="6">The sequence shown here is derived from an EMBL/GenBank/DDBJ whole genome shotgun (WGS) entry which is preliminary data.</text>
</comment>
<dbReference type="EMBL" id="BAABIL010000461">
    <property type="protein sequence ID" value="GAA4988462.1"/>
    <property type="molecule type" value="Genomic_DNA"/>
</dbReference>
<dbReference type="RefSeq" id="WP_345713229.1">
    <property type="nucleotide sequence ID" value="NZ_BAABIL010000461.1"/>
</dbReference>
<dbReference type="Proteomes" id="UP001501195">
    <property type="component" value="Unassembled WGS sequence"/>
</dbReference>
<accession>A0ABP9I4Y6</accession>
<organism evidence="6 7">
    <name type="scientific">Kineococcus glutinatus</name>
    <dbReference type="NCBI Taxonomy" id="1070872"/>
    <lineage>
        <taxon>Bacteria</taxon>
        <taxon>Bacillati</taxon>
        <taxon>Actinomycetota</taxon>
        <taxon>Actinomycetes</taxon>
        <taxon>Kineosporiales</taxon>
        <taxon>Kineosporiaceae</taxon>
        <taxon>Kineococcus</taxon>
    </lineage>
</organism>
<dbReference type="SUPFAM" id="SSF46689">
    <property type="entry name" value="Homeodomain-like"/>
    <property type="match status" value="1"/>
</dbReference>
<evidence type="ECO:0000256" key="2">
    <source>
        <dbReference type="ARBA" id="ARBA00023125"/>
    </source>
</evidence>
<sequence length="206" mass="22246">MSRTPPAPRTAKGRDSRERIVEAAAALMSLRGVEATSVDAVLEEAGAGKSQLYHYFGDKQGLVRAVVAHRDETVVHRQGELLAAVRSWADLHEWFDGVLAGQVASRCRVGCPVGSLAGELSERDDESRRQLAAAFTRWEQDIAAALDRLRAAGLLSAAADTAALAAMTLATIQGALLLTRTTRDPQRLRTVLEEVFGYLRSYDTSG</sequence>
<evidence type="ECO:0000313" key="6">
    <source>
        <dbReference type="EMBL" id="GAA4988462.1"/>
    </source>
</evidence>
<dbReference type="PROSITE" id="PS50977">
    <property type="entry name" value="HTH_TETR_2"/>
    <property type="match status" value="1"/>
</dbReference>
<dbReference type="InterPro" id="IPR009057">
    <property type="entry name" value="Homeodomain-like_sf"/>
</dbReference>
<keyword evidence="7" id="KW-1185">Reference proteome</keyword>
<dbReference type="Pfam" id="PF21993">
    <property type="entry name" value="TetR_C_13_2"/>
    <property type="match status" value="1"/>
</dbReference>
<dbReference type="InterPro" id="IPR001647">
    <property type="entry name" value="HTH_TetR"/>
</dbReference>
<gene>
    <name evidence="6" type="ORF">GCM10023225_27660</name>
</gene>
<evidence type="ECO:0000256" key="4">
    <source>
        <dbReference type="PROSITE-ProRule" id="PRU00335"/>
    </source>
</evidence>
<keyword evidence="2 4" id="KW-0238">DNA-binding</keyword>
<dbReference type="PANTHER" id="PTHR47506:SF1">
    <property type="entry name" value="HTH-TYPE TRANSCRIPTIONAL REGULATOR YJDC"/>
    <property type="match status" value="1"/>
</dbReference>
<dbReference type="PRINTS" id="PR00455">
    <property type="entry name" value="HTHTETR"/>
</dbReference>